<name>A0A9X2C476_9BURK</name>
<feature type="compositionally biased region" description="Basic and acidic residues" evidence="1">
    <location>
        <begin position="13"/>
        <end position="23"/>
    </location>
</feature>
<feature type="compositionally biased region" description="Low complexity" evidence="1">
    <location>
        <begin position="34"/>
        <end position="43"/>
    </location>
</feature>
<comment type="caution">
    <text evidence="2">The sequence shown here is derived from an EMBL/GenBank/DDBJ whole genome shotgun (WGS) entry which is preliminary data.</text>
</comment>
<evidence type="ECO:0000313" key="3">
    <source>
        <dbReference type="Proteomes" id="UP001139353"/>
    </source>
</evidence>
<accession>A0A9X2C476</accession>
<protein>
    <submittedName>
        <fullName evidence="2">Uncharacterized protein</fullName>
    </submittedName>
</protein>
<reference evidence="2" key="1">
    <citation type="submission" date="2021-11" db="EMBL/GenBank/DDBJ databases">
        <title>BS-T2-15 a new species belonging to the Comamonadaceae family isolated from the soil of a French oak forest.</title>
        <authorList>
            <person name="Mieszkin S."/>
            <person name="Alain K."/>
        </authorList>
    </citation>
    <scope>NUCLEOTIDE SEQUENCE</scope>
    <source>
        <strain evidence="2">BS-T2-15</strain>
    </source>
</reference>
<evidence type="ECO:0000313" key="2">
    <source>
        <dbReference type="EMBL" id="MCK9689524.1"/>
    </source>
</evidence>
<gene>
    <name evidence="2" type="ORF">LPC04_27715</name>
</gene>
<feature type="region of interest" description="Disordered" evidence="1">
    <location>
        <begin position="1"/>
        <end position="149"/>
    </location>
</feature>
<organism evidence="2 3">
    <name type="scientific">Scleromatobacter humisilvae</name>
    <dbReference type="NCBI Taxonomy" id="2897159"/>
    <lineage>
        <taxon>Bacteria</taxon>
        <taxon>Pseudomonadati</taxon>
        <taxon>Pseudomonadota</taxon>
        <taxon>Betaproteobacteria</taxon>
        <taxon>Burkholderiales</taxon>
        <taxon>Sphaerotilaceae</taxon>
        <taxon>Scleromatobacter</taxon>
    </lineage>
</organism>
<dbReference type="Proteomes" id="UP001139353">
    <property type="component" value="Unassembled WGS sequence"/>
</dbReference>
<proteinExistence type="predicted"/>
<dbReference type="RefSeq" id="WP_275685575.1">
    <property type="nucleotide sequence ID" value="NZ_JAJLJH010000015.1"/>
</dbReference>
<evidence type="ECO:0000256" key="1">
    <source>
        <dbReference type="SAM" id="MobiDB-lite"/>
    </source>
</evidence>
<feature type="compositionally biased region" description="Basic and acidic residues" evidence="1">
    <location>
        <begin position="132"/>
        <end position="141"/>
    </location>
</feature>
<sequence length="281" mass="29584">MRPVDASASHRIAARDATSDDGAHVATQFGDSLRAAAQRANAAVDESPDKPPSPRPGNSRGDSTNEESAAAHAMPVAGKPVATPPRAATSASEGQQQAQPRESRAPTTRAEVAQAPADAEDTRHARPRPRPSAHDHVLQRDSRRHTDKRLPEGVALQTLLAAANPLLAGVDDTAAASTPSALTPHDVAASVTQAWLREPSTQDVAGIDRGAQWTFTLGDPLTPLAALRISGDASAGWGLQLTAGNGLPARDLAAYTERLRRRLRARGQAVDRLEVDDDPQR</sequence>
<keyword evidence="3" id="KW-1185">Reference proteome</keyword>
<dbReference type="EMBL" id="JAJLJH010000015">
    <property type="protein sequence ID" value="MCK9689524.1"/>
    <property type="molecule type" value="Genomic_DNA"/>
</dbReference>
<feature type="compositionally biased region" description="Polar residues" evidence="1">
    <location>
        <begin position="89"/>
        <end position="100"/>
    </location>
</feature>
<dbReference type="AlphaFoldDB" id="A0A9X2C476"/>